<reference evidence="2" key="1">
    <citation type="submission" date="2022-07" db="EMBL/GenBank/DDBJ databases">
        <authorList>
            <person name="Macas J."/>
            <person name="Novak P."/>
            <person name="Neumann P."/>
        </authorList>
    </citation>
    <scope>NUCLEOTIDE SEQUENCE</scope>
</reference>
<feature type="compositionally biased region" description="Basic and acidic residues" evidence="1">
    <location>
        <begin position="75"/>
        <end position="101"/>
    </location>
</feature>
<feature type="region of interest" description="Disordered" evidence="1">
    <location>
        <begin position="1"/>
        <end position="111"/>
    </location>
</feature>
<dbReference type="AlphaFoldDB" id="A0A9P1E4Z5"/>
<gene>
    <name evidence="2" type="ORF">CEURO_LOCUS7116</name>
</gene>
<feature type="compositionally biased region" description="Basic residues" evidence="1">
    <location>
        <begin position="1"/>
        <end position="17"/>
    </location>
</feature>
<dbReference type="PANTHER" id="PTHR37187:SF7">
    <property type="entry name" value="EXPRESSED PROTEIN"/>
    <property type="match status" value="1"/>
</dbReference>
<dbReference type="EMBL" id="CAMAPE010000011">
    <property type="protein sequence ID" value="CAH9079444.1"/>
    <property type="molecule type" value="Genomic_DNA"/>
</dbReference>
<evidence type="ECO:0000256" key="1">
    <source>
        <dbReference type="SAM" id="MobiDB-lite"/>
    </source>
</evidence>
<dbReference type="Proteomes" id="UP001152484">
    <property type="component" value="Unassembled WGS sequence"/>
</dbReference>
<evidence type="ECO:0000313" key="3">
    <source>
        <dbReference type="Proteomes" id="UP001152484"/>
    </source>
</evidence>
<accession>A0A9P1E4Z5</accession>
<feature type="compositionally biased region" description="Acidic residues" evidence="1">
    <location>
        <begin position="64"/>
        <end position="74"/>
    </location>
</feature>
<feature type="compositionally biased region" description="Basic and acidic residues" evidence="1">
    <location>
        <begin position="30"/>
        <end position="45"/>
    </location>
</feature>
<dbReference type="OrthoDB" id="1930727at2759"/>
<proteinExistence type="predicted"/>
<sequence length="338" mass="37170">MPSGAKKRKAAKKRKGLQVKVAPNSTQPHTHGEEELDHTCDKDSDGGDASSPASQDYHNCNELMDQEEEVDKQDDDGSHNHSSTVHEHKPDNVTNEGDRMETPTIEEGSDHHARREFNFDESHPANKENIVVVGLEKQMDYISAGKGNDAIGTVFTYDLDKASIFKNEADIKKNDGFGVVENMEENAGGVHKDDSLSEGLVKMELSNKEDEVVQTSLKGDAEALMDFAIQINGEKVTPSVYCCGDSGTGQREDEAVRILLQDKVRLSKPEDYAATDEEGGYILTLSYNAPKIEADPFKDSKLSELSDSQAQNGLYVRPVQTSWKGCCGLLDLFKGSDR</sequence>
<protein>
    <submittedName>
        <fullName evidence="2">Uncharacterized protein</fullName>
    </submittedName>
</protein>
<evidence type="ECO:0000313" key="2">
    <source>
        <dbReference type="EMBL" id="CAH9079444.1"/>
    </source>
</evidence>
<name>A0A9P1E4Z5_CUSEU</name>
<organism evidence="2 3">
    <name type="scientific">Cuscuta europaea</name>
    <name type="common">European dodder</name>
    <dbReference type="NCBI Taxonomy" id="41803"/>
    <lineage>
        <taxon>Eukaryota</taxon>
        <taxon>Viridiplantae</taxon>
        <taxon>Streptophyta</taxon>
        <taxon>Embryophyta</taxon>
        <taxon>Tracheophyta</taxon>
        <taxon>Spermatophyta</taxon>
        <taxon>Magnoliopsida</taxon>
        <taxon>eudicotyledons</taxon>
        <taxon>Gunneridae</taxon>
        <taxon>Pentapetalae</taxon>
        <taxon>asterids</taxon>
        <taxon>lamiids</taxon>
        <taxon>Solanales</taxon>
        <taxon>Convolvulaceae</taxon>
        <taxon>Cuscuteae</taxon>
        <taxon>Cuscuta</taxon>
        <taxon>Cuscuta subgen. Cuscuta</taxon>
    </lineage>
</organism>
<comment type="caution">
    <text evidence="2">The sequence shown here is derived from an EMBL/GenBank/DDBJ whole genome shotgun (WGS) entry which is preliminary data.</text>
</comment>
<dbReference type="PANTHER" id="PTHR37187">
    <property type="entry name" value="EXPRESSED PROTEIN"/>
    <property type="match status" value="1"/>
</dbReference>
<keyword evidence="3" id="KW-1185">Reference proteome</keyword>